<evidence type="ECO:0000313" key="3">
    <source>
        <dbReference type="Proteomes" id="UP000230935"/>
    </source>
</evidence>
<dbReference type="AlphaFoldDB" id="A0A2H0W0P9"/>
<evidence type="ECO:0000313" key="2">
    <source>
        <dbReference type="EMBL" id="PIS04918.1"/>
    </source>
</evidence>
<proteinExistence type="predicted"/>
<evidence type="ECO:0000256" key="1">
    <source>
        <dbReference type="SAM" id="MobiDB-lite"/>
    </source>
</evidence>
<dbReference type="EMBL" id="PEZZ01000030">
    <property type="protein sequence ID" value="PIS04918.1"/>
    <property type="molecule type" value="Genomic_DNA"/>
</dbReference>
<accession>A0A2H0W0P9</accession>
<reference evidence="3" key="1">
    <citation type="submission" date="2017-09" db="EMBL/GenBank/DDBJ databases">
        <title>Depth-based differentiation of microbial function through sediment-hosted aquifers and enrichment of novel symbionts in the deep terrestrial subsurface.</title>
        <authorList>
            <person name="Probst A.J."/>
            <person name="Ladd B."/>
            <person name="Jarett J.K."/>
            <person name="Geller-Mcgrath D.E."/>
            <person name="Sieber C.M.K."/>
            <person name="Emerson J.B."/>
            <person name="Anantharaman K."/>
            <person name="Thomas B.C."/>
            <person name="Malmstrom R."/>
            <person name="Stieglmeier M."/>
            <person name="Klingl A."/>
            <person name="Woyke T."/>
            <person name="Ryan C.M."/>
            <person name="Banfield J.F."/>
        </authorList>
    </citation>
    <scope>NUCLEOTIDE SEQUENCE [LARGE SCALE GENOMIC DNA]</scope>
</reference>
<organism evidence="2 3">
    <name type="scientific">Candidatus Buchananbacteria bacterium CG10_big_fil_rev_8_21_14_0_10_42_9</name>
    <dbReference type="NCBI Taxonomy" id="1974526"/>
    <lineage>
        <taxon>Bacteria</taxon>
        <taxon>Candidatus Buchananiibacteriota</taxon>
    </lineage>
</organism>
<protein>
    <submittedName>
        <fullName evidence="2">Uncharacterized protein</fullName>
    </submittedName>
</protein>
<dbReference type="Proteomes" id="UP000230935">
    <property type="component" value="Unassembled WGS sequence"/>
</dbReference>
<gene>
    <name evidence="2" type="ORF">COT81_03815</name>
</gene>
<comment type="caution">
    <text evidence="2">The sequence shown here is derived from an EMBL/GenBank/DDBJ whole genome shotgun (WGS) entry which is preliminary data.</text>
</comment>
<name>A0A2H0W0P9_9BACT</name>
<sequence>MKGKFLGLPRATSGSESEARRENHHAIRAYDSVSSHLARGACACPPLAESQSLRDWKKVRAKVSISPPLQPAVCGFFIF</sequence>
<feature type="region of interest" description="Disordered" evidence="1">
    <location>
        <begin position="1"/>
        <end position="23"/>
    </location>
</feature>